<evidence type="ECO:0000259" key="1">
    <source>
        <dbReference type="Pfam" id="PF06445"/>
    </source>
</evidence>
<reference evidence="3" key="1">
    <citation type="submission" date="2020-01" db="EMBL/GenBank/DDBJ databases">
        <title>'Steroidobacter agaridevorans' sp. nov., agar-degrading bacteria isolated from rhizosphere soils.</title>
        <authorList>
            <person name="Ikenaga M."/>
            <person name="Kataoka M."/>
            <person name="Murouchi A."/>
            <person name="Katsuragi S."/>
            <person name="Sakai M."/>
        </authorList>
    </citation>
    <scope>NUCLEOTIDE SEQUENCE [LARGE SCALE GENOMIC DNA]</scope>
    <source>
        <strain evidence="3">YU21-B</strain>
    </source>
</reference>
<sequence length="203" mass="22908">MNKIDYKKELKHLYAASAKEPALIVVPTLRYLRIDGAGDPNTSSAYREAVEALFSLAYTIKFAIKKGEAAIDYGVMPLEGLWWMEDMTQFSVTRKDEWLWTLMILQPPLVTEPLVESCRAQLARKKDLPALSKVEFAAFAEGKAAQILHIGPFTAEGPTIARLHRFIEAQGLMLAGKHHEIYLSDIRRAAPDKWKTIIRQPAE</sequence>
<dbReference type="InterPro" id="IPR008319">
    <property type="entry name" value="GyrI-like_CCH_Lin2189-like"/>
</dbReference>
<dbReference type="AlphaFoldDB" id="A0A829YB98"/>
<dbReference type="EMBL" id="BLJN01000002">
    <property type="protein sequence ID" value="GFE80567.1"/>
    <property type="molecule type" value="Genomic_DNA"/>
</dbReference>
<dbReference type="PIRSF" id="PIRSF031644">
    <property type="entry name" value="UCP031644"/>
    <property type="match status" value="1"/>
</dbReference>
<comment type="caution">
    <text evidence="2">The sequence shown here is derived from an EMBL/GenBank/DDBJ whole genome shotgun (WGS) entry which is preliminary data.</text>
</comment>
<dbReference type="InterPro" id="IPR011256">
    <property type="entry name" value="Reg_factor_effector_dom_sf"/>
</dbReference>
<gene>
    <name evidence="2" type="ORF">GCM10011487_25670</name>
</gene>
<dbReference type="Gene3D" id="3.20.80.10">
    <property type="entry name" value="Regulatory factor, effector binding domain"/>
    <property type="match status" value="1"/>
</dbReference>
<dbReference type="Pfam" id="PF06445">
    <property type="entry name" value="GyrI-like"/>
    <property type="match status" value="1"/>
</dbReference>
<dbReference type="SUPFAM" id="SSF55136">
    <property type="entry name" value="Probable bacterial effector-binding domain"/>
    <property type="match status" value="1"/>
</dbReference>
<proteinExistence type="predicted"/>
<evidence type="ECO:0000313" key="3">
    <source>
        <dbReference type="Proteomes" id="UP000445000"/>
    </source>
</evidence>
<protein>
    <recommendedName>
        <fullName evidence="1">GyrI-like small molecule binding domain-containing protein</fullName>
    </recommendedName>
</protein>
<dbReference type="Proteomes" id="UP000445000">
    <property type="component" value="Unassembled WGS sequence"/>
</dbReference>
<organism evidence="2 3">
    <name type="scientific">Steroidobacter agaridevorans</name>
    <dbReference type="NCBI Taxonomy" id="2695856"/>
    <lineage>
        <taxon>Bacteria</taxon>
        <taxon>Pseudomonadati</taxon>
        <taxon>Pseudomonadota</taxon>
        <taxon>Gammaproteobacteria</taxon>
        <taxon>Steroidobacterales</taxon>
        <taxon>Steroidobacteraceae</taxon>
        <taxon>Steroidobacter</taxon>
    </lineage>
</organism>
<accession>A0A829YB98</accession>
<dbReference type="InterPro" id="IPR029442">
    <property type="entry name" value="GyrI-like"/>
</dbReference>
<keyword evidence="3" id="KW-1185">Reference proteome</keyword>
<dbReference type="RefSeq" id="WP_161812235.1">
    <property type="nucleotide sequence ID" value="NZ_BLJN01000002.1"/>
</dbReference>
<name>A0A829YB98_9GAMM</name>
<evidence type="ECO:0000313" key="2">
    <source>
        <dbReference type="EMBL" id="GFE80567.1"/>
    </source>
</evidence>
<feature type="domain" description="GyrI-like small molecule binding" evidence="1">
    <location>
        <begin position="21"/>
        <end position="198"/>
    </location>
</feature>